<protein>
    <submittedName>
        <fullName evidence="6">Celf2</fullName>
    </submittedName>
</protein>
<keyword evidence="2 3" id="KW-0694">RNA-binding</keyword>
<dbReference type="AlphaFoldDB" id="A0A7J7KMN4"/>
<dbReference type="SUPFAM" id="SSF54928">
    <property type="entry name" value="RNA-binding domain, RBD"/>
    <property type="match status" value="2"/>
</dbReference>
<feature type="region of interest" description="Disordered" evidence="4">
    <location>
        <begin position="48"/>
        <end position="77"/>
    </location>
</feature>
<evidence type="ECO:0000256" key="2">
    <source>
        <dbReference type="ARBA" id="ARBA00022884"/>
    </source>
</evidence>
<keyword evidence="7" id="KW-1185">Reference proteome</keyword>
<dbReference type="Gene3D" id="3.30.70.330">
    <property type="match status" value="3"/>
</dbReference>
<gene>
    <name evidence="6" type="ORF">EB796_002289</name>
</gene>
<evidence type="ECO:0000256" key="4">
    <source>
        <dbReference type="SAM" id="MobiDB-lite"/>
    </source>
</evidence>
<dbReference type="FunFam" id="3.30.70.330:FF:000013">
    <property type="entry name" value="CUGBP Elav-like family member 1 isoform 2"/>
    <property type="match status" value="1"/>
</dbReference>
<evidence type="ECO:0000256" key="1">
    <source>
        <dbReference type="ARBA" id="ARBA00022737"/>
    </source>
</evidence>
<feature type="domain" description="RRM" evidence="5">
    <location>
        <begin position="80"/>
        <end position="161"/>
    </location>
</feature>
<reference evidence="6" key="1">
    <citation type="submission" date="2020-06" db="EMBL/GenBank/DDBJ databases">
        <title>Draft genome of Bugula neritina, a colonial animal packing powerful symbionts and potential medicines.</title>
        <authorList>
            <person name="Rayko M."/>
        </authorList>
    </citation>
    <scope>NUCLEOTIDE SEQUENCE [LARGE SCALE GENOMIC DNA]</scope>
    <source>
        <strain evidence="6">Kwan_BN1</strain>
    </source>
</reference>
<dbReference type="Pfam" id="PF00076">
    <property type="entry name" value="RRM_1"/>
    <property type="match status" value="3"/>
</dbReference>
<keyword evidence="1" id="KW-0677">Repeat</keyword>
<feature type="compositionally biased region" description="Polar residues" evidence="4">
    <location>
        <begin position="56"/>
        <end position="66"/>
    </location>
</feature>
<dbReference type="Proteomes" id="UP000593567">
    <property type="component" value="Unassembled WGS sequence"/>
</dbReference>
<accession>A0A7J7KMN4</accession>
<evidence type="ECO:0000259" key="5">
    <source>
        <dbReference type="PROSITE" id="PS50102"/>
    </source>
</evidence>
<dbReference type="OrthoDB" id="267048at2759"/>
<sequence length="651" mass="70366">MMTMHSISPAQKVTSPMMSLSQTNTIPSDGLQPLNNNTIKQMDITSVDPSIMGDGPTSSPSPNAISDDSIGKREPDPDAIKMFVGQVPKYMEESELREMFSKYGDIFQLNVLRDKVSGTHRGCCFVTFYTRKSAIMAQDALHGKHTLGTMHHPIQMKPADNEKKNVEDRKLFIGMISKKLSETDIKQLFQPYGAIDDCMILRDTSGTSRGCAFVTYTARDSAITAIRSMHHSVTMEGCSSPMVVKFADTQKDKDVRTKVISTNNNIIGAHYPNGIGIPANMTHQYLTLLQHSLGAPVTIPTSPLGNIDMASFQNYHNIQNLQSMGMLPGQNLIGIQAISGAPLTMTRAVASPPGDPQLAVNSMGGLQAVAAAGQQAVALPGAGVAANAAAAAHIQQQVNVAASVSPQQPSIAAYPAGHALGGGVTAAASVAALQTAQPSLSSNAAIDAALTQAYSGIAQYTASFPHAYAPTALAADTPAGKQTEGPDGANLFIYHLPQEFTDIDLLRAFAPFGNVVSSKVFIDKQTNLSKCFGFVSYDNPMSAQNAIGTMNGFQVGMKRLKVQLKRPKNENKPYCSNYFCFNVFVYVLQSIYVRSRSTYMYVKYLSLADWSLYHPLDVCNLVCNWLICFVSSNRNRYNNQCVRLLLLLVCK</sequence>
<dbReference type="EMBL" id="VXIV02000266">
    <property type="protein sequence ID" value="KAF6039408.1"/>
    <property type="molecule type" value="Genomic_DNA"/>
</dbReference>
<dbReference type="PROSITE" id="PS50102">
    <property type="entry name" value="RRM"/>
    <property type="match status" value="3"/>
</dbReference>
<dbReference type="FunFam" id="3.30.70.330:FF:000322">
    <property type="entry name" value="CUGBP Elav-like family member 2"/>
    <property type="match status" value="1"/>
</dbReference>
<dbReference type="PANTHER" id="PTHR24012">
    <property type="entry name" value="RNA BINDING PROTEIN"/>
    <property type="match status" value="1"/>
</dbReference>
<comment type="caution">
    <text evidence="6">The sequence shown here is derived from an EMBL/GenBank/DDBJ whole genome shotgun (WGS) entry which is preliminary data.</text>
</comment>
<evidence type="ECO:0000313" key="6">
    <source>
        <dbReference type="EMBL" id="KAF6039408.1"/>
    </source>
</evidence>
<organism evidence="6 7">
    <name type="scientific">Bugula neritina</name>
    <name type="common">Brown bryozoan</name>
    <name type="synonym">Sertularia neritina</name>
    <dbReference type="NCBI Taxonomy" id="10212"/>
    <lineage>
        <taxon>Eukaryota</taxon>
        <taxon>Metazoa</taxon>
        <taxon>Spiralia</taxon>
        <taxon>Lophotrochozoa</taxon>
        <taxon>Bryozoa</taxon>
        <taxon>Gymnolaemata</taxon>
        <taxon>Cheilostomatida</taxon>
        <taxon>Flustrina</taxon>
        <taxon>Buguloidea</taxon>
        <taxon>Bugulidae</taxon>
        <taxon>Bugula</taxon>
    </lineage>
</organism>
<feature type="domain" description="RRM" evidence="5">
    <location>
        <begin position="169"/>
        <end position="249"/>
    </location>
</feature>
<dbReference type="InterPro" id="IPR012677">
    <property type="entry name" value="Nucleotide-bd_a/b_plait_sf"/>
</dbReference>
<evidence type="ECO:0000313" key="7">
    <source>
        <dbReference type="Proteomes" id="UP000593567"/>
    </source>
</evidence>
<name>A0A7J7KMN4_BUGNE</name>
<evidence type="ECO:0000256" key="3">
    <source>
        <dbReference type="PROSITE-ProRule" id="PRU00176"/>
    </source>
</evidence>
<dbReference type="InterPro" id="IPR035979">
    <property type="entry name" value="RBD_domain_sf"/>
</dbReference>
<proteinExistence type="predicted"/>
<dbReference type="GO" id="GO:0003723">
    <property type="term" value="F:RNA binding"/>
    <property type="evidence" value="ECO:0007669"/>
    <property type="project" value="UniProtKB-UniRule"/>
</dbReference>
<feature type="domain" description="RRM" evidence="5">
    <location>
        <begin position="489"/>
        <end position="567"/>
    </location>
</feature>
<dbReference type="SMART" id="SM00360">
    <property type="entry name" value="RRM"/>
    <property type="match status" value="3"/>
</dbReference>
<dbReference type="FunFam" id="3.30.70.330:FF:000016">
    <property type="entry name" value="CUGBP Elav-like family member 1 isoform 2"/>
    <property type="match status" value="1"/>
</dbReference>
<dbReference type="InterPro" id="IPR000504">
    <property type="entry name" value="RRM_dom"/>
</dbReference>